<feature type="domain" description="Thioredoxin" evidence="1">
    <location>
        <begin position="2"/>
        <end position="144"/>
    </location>
</feature>
<dbReference type="PANTHER" id="PTHR45663:SF11">
    <property type="entry name" value="GEO12009P1"/>
    <property type="match status" value="1"/>
</dbReference>
<accession>A0ABT7R0G4</accession>
<dbReference type="InterPro" id="IPR013766">
    <property type="entry name" value="Thioredoxin_domain"/>
</dbReference>
<name>A0ABT7R0G4_9BACT</name>
<dbReference type="RefSeq" id="WP_289414415.1">
    <property type="nucleotide sequence ID" value="NZ_JAQIBD010000004.1"/>
</dbReference>
<dbReference type="Gene3D" id="3.40.30.10">
    <property type="entry name" value="Glutaredoxin"/>
    <property type="match status" value="1"/>
</dbReference>
<dbReference type="SUPFAM" id="SSF52833">
    <property type="entry name" value="Thioredoxin-like"/>
    <property type="match status" value="1"/>
</dbReference>
<reference evidence="2" key="1">
    <citation type="submission" date="2023-01" db="EMBL/GenBank/DDBJ databases">
        <title>Sulfurovum sp. zt1-1 genome assembly.</title>
        <authorList>
            <person name="Wang J."/>
        </authorList>
    </citation>
    <scope>NUCLEOTIDE SEQUENCE</scope>
    <source>
        <strain evidence="2">Zt1-1</strain>
    </source>
</reference>
<dbReference type="PANTHER" id="PTHR45663">
    <property type="entry name" value="GEO12009P1"/>
    <property type="match status" value="1"/>
</dbReference>
<proteinExistence type="predicted"/>
<organism evidence="2 3">
    <name type="scientific">Sulfurovum zhangzhouensis</name>
    <dbReference type="NCBI Taxonomy" id="3019067"/>
    <lineage>
        <taxon>Bacteria</taxon>
        <taxon>Pseudomonadati</taxon>
        <taxon>Campylobacterota</taxon>
        <taxon>Epsilonproteobacteria</taxon>
        <taxon>Campylobacterales</taxon>
        <taxon>Sulfurovaceae</taxon>
        <taxon>Sulfurovum</taxon>
    </lineage>
</organism>
<dbReference type="InterPro" id="IPR036249">
    <property type="entry name" value="Thioredoxin-like_sf"/>
</dbReference>
<dbReference type="InterPro" id="IPR011723">
    <property type="entry name" value="Znf/thioredoxin_put"/>
</dbReference>
<dbReference type="PROSITE" id="PS51352">
    <property type="entry name" value="THIOREDOXIN_2"/>
    <property type="match status" value="1"/>
</dbReference>
<dbReference type="NCBIfam" id="TIGR02098">
    <property type="entry name" value="MJ0042_CXXC"/>
    <property type="match status" value="1"/>
</dbReference>
<dbReference type="Pfam" id="PF00085">
    <property type="entry name" value="Thioredoxin"/>
    <property type="match status" value="1"/>
</dbReference>
<dbReference type="EMBL" id="JAQIBD010000004">
    <property type="protein sequence ID" value="MDM5272591.1"/>
    <property type="molecule type" value="Genomic_DNA"/>
</dbReference>
<evidence type="ECO:0000259" key="1">
    <source>
        <dbReference type="PROSITE" id="PS51352"/>
    </source>
</evidence>
<evidence type="ECO:0000313" key="2">
    <source>
        <dbReference type="EMBL" id="MDM5272591.1"/>
    </source>
</evidence>
<dbReference type="Proteomes" id="UP001169069">
    <property type="component" value="Unassembled WGS sequence"/>
</dbReference>
<evidence type="ECO:0000313" key="3">
    <source>
        <dbReference type="Proteomes" id="UP001169069"/>
    </source>
</evidence>
<protein>
    <submittedName>
        <fullName evidence="2">Thioredoxin domain-containing protein</fullName>
    </submittedName>
</protein>
<dbReference type="CDD" id="cd02947">
    <property type="entry name" value="TRX_family"/>
    <property type="match status" value="1"/>
</dbReference>
<comment type="caution">
    <text evidence="2">The sequence shown here is derived from an EMBL/GenBank/DDBJ whole genome shotgun (WGS) entry which is preliminary data.</text>
</comment>
<keyword evidence="3" id="KW-1185">Reference proteome</keyword>
<gene>
    <name evidence="2" type="ORF">PGH07_10455</name>
</gene>
<sequence>MQTLNIVCPHCNAVNNVQVEVNRKEVLCSSCSDLLNDTSPLECNEESFKIHLEKNDIPVLVDFYSPDCAPCMKMQPDFEAAAKSCELEVRFLKVNTLDYPDLARQYGVNSLPTVIAFNKSIEMNRFSNALSKDQLSMWAESLIQVAL</sequence>